<comment type="subcellular location">
    <subcellularLocation>
        <location evidence="3">Cytoplasm</location>
    </subcellularLocation>
    <subcellularLocation>
        <location evidence="2">Nucleus</location>
    </subcellularLocation>
</comment>
<evidence type="ECO:0000256" key="2">
    <source>
        <dbReference type="ARBA" id="ARBA00004123"/>
    </source>
</evidence>
<reference evidence="14" key="1">
    <citation type="submission" date="2015-11" db="EMBL/GenBank/DDBJ databases">
        <title>De novo transcriptome assembly of four potential Pierce s Disease insect vectors from Arizona vineyards.</title>
        <authorList>
            <person name="Tassone E.E."/>
        </authorList>
    </citation>
    <scope>NUCLEOTIDE SEQUENCE</scope>
</reference>
<proteinExistence type="inferred from homology"/>
<evidence type="ECO:0000256" key="3">
    <source>
        <dbReference type="ARBA" id="ARBA00004496"/>
    </source>
</evidence>
<protein>
    <recommendedName>
        <fullName evidence="12">Phospholysine phosphohistidine inorganic pyrophosphate phosphatase</fullName>
        <ecNumber evidence="5">3.6.1.1</ecNumber>
    </recommendedName>
</protein>
<accession>A0A1B6EWZ3</accession>
<dbReference type="InterPro" id="IPR006357">
    <property type="entry name" value="HAD-SF_hydro_IIA"/>
</dbReference>
<dbReference type="NCBIfam" id="TIGR01460">
    <property type="entry name" value="HAD-SF-IIA"/>
    <property type="match status" value="1"/>
</dbReference>
<dbReference type="GO" id="GO:0004427">
    <property type="term" value="F:inorganic diphosphate phosphatase activity"/>
    <property type="evidence" value="ECO:0007669"/>
    <property type="project" value="UniProtKB-EC"/>
</dbReference>
<dbReference type="EMBL" id="GECZ01027566">
    <property type="protein sequence ID" value="JAS42203.1"/>
    <property type="molecule type" value="Transcribed_RNA"/>
</dbReference>
<evidence type="ECO:0000256" key="9">
    <source>
        <dbReference type="ARBA" id="ARBA00022842"/>
    </source>
</evidence>
<dbReference type="AlphaFoldDB" id="A0A1B6EWZ3"/>
<dbReference type="NCBIfam" id="TIGR01458">
    <property type="entry name" value="HAD-SF-IIA-hyp3"/>
    <property type="match status" value="1"/>
</dbReference>
<dbReference type="GO" id="GO:0005829">
    <property type="term" value="C:cytosol"/>
    <property type="evidence" value="ECO:0007669"/>
    <property type="project" value="TreeGrafter"/>
</dbReference>
<dbReference type="Pfam" id="PF13242">
    <property type="entry name" value="Hydrolase_like"/>
    <property type="match status" value="1"/>
</dbReference>
<dbReference type="InterPro" id="IPR036412">
    <property type="entry name" value="HAD-like_sf"/>
</dbReference>
<evidence type="ECO:0000313" key="14">
    <source>
        <dbReference type="EMBL" id="JAS42203.1"/>
    </source>
</evidence>
<keyword evidence="6" id="KW-0963">Cytoplasm</keyword>
<keyword evidence="10" id="KW-0539">Nucleus</keyword>
<dbReference type="GO" id="GO:0016791">
    <property type="term" value="F:phosphatase activity"/>
    <property type="evidence" value="ECO:0007669"/>
    <property type="project" value="InterPro"/>
</dbReference>
<keyword evidence="8" id="KW-0378">Hydrolase</keyword>
<evidence type="ECO:0000256" key="4">
    <source>
        <dbReference type="ARBA" id="ARBA00007958"/>
    </source>
</evidence>
<dbReference type="InterPro" id="IPR023214">
    <property type="entry name" value="HAD_sf"/>
</dbReference>
<name>A0A1B6EWZ3_9HEMI</name>
<dbReference type="CDD" id="cd07509">
    <property type="entry name" value="HAD_PPase"/>
    <property type="match status" value="1"/>
</dbReference>
<evidence type="ECO:0000256" key="5">
    <source>
        <dbReference type="ARBA" id="ARBA00012146"/>
    </source>
</evidence>
<evidence type="ECO:0000256" key="1">
    <source>
        <dbReference type="ARBA" id="ARBA00001946"/>
    </source>
</evidence>
<dbReference type="GO" id="GO:0005634">
    <property type="term" value="C:nucleus"/>
    <property type="evidence" value="ECO:0007669"/>
    <property type="project" value="UniProtKB-SubCell"/>
</dbReference>
<comment type="cofactor">
    <cofactor evidence="1">
        <name>Mg(2+)</name>
        <dbReference type="ChEBI" id="CHEBI:18420"/>
    </cofactor>
</comment>
<dbReference type="Pfam" id="PF13344">
    <property type="entry name" value="Hydrolase_6"/>
    <property type="match status" value="1"/>
</dbReference>
<keyword evidence="7" id="KW-0479">Metal-binding</keyword>
<dbReference type="EC" id="3.6.1.1" evidence="5"/>
<dbReference type="PANTHER" id="PTHR19288">
    <property type="entry name" value="4-NITROPHENYLPHOSPHATASE-RELATED"/>
    <property type="match status" value="1"/>
</dbReference>
<keyword evidence="9" id="KW-0460">Magnesium</keyword>
<dbReference type="Gene3D" id="3.40.50.1000">
    <property type="entry name" value="HAD superfamily/HAD-like"/>
    <property type="match status" value="2"/>
</dbReference>
<dbReference type="PANTHER" id="PTHR19288:SF44">
    <property type="entry name" value="PHOSPHOLYSINE PHOSPHOHISTIDINE INORGANIC PYROPHOSPHATE PHOSPHATASE"/>
    <property type="match status" value="1"/>
</dbReference>
<dbReference type="InterPro" id="IPR006355">
    <property type="entry name" value="LHPP/HDHD2"/>
</dbReference>
<evidence type="ECO:0000256" key="11">
    <source>
        <dbReference type="ARBA" id="ARBA00037258"/>
    </source>
</evidence>
<sequence>MGTAWLEKPIKGFLLDISGVLKNGDEVINGSIMAIEKLRLSKVPFRLVTNETQTTTSNLVKELNKLGFAISEEEVFAPVPVLVNILKSNQLRPFLVVHKQVMKEFKDIDKTDPNCVVLGDAGPNFSFENMNKAFRILVNLAEPKFFSLGLGKYYKEKDGLTLDVGAFTKALEFSSGVKPKVIGKPDASFFLTAVEDMNLPPSEVVMVGDDIESDVGGAQACGLRGVLVKTGKFRPGDESHPRVKPDAIVTNLYQTVEMVLNSPYNVTSC</sequence>
<comment type="function">
    <text evidence="11">Phosphatase that hydrolyzes imidodiphosphate, 3-phosphohistidine and 6-phospholysine. Has broad substrate specificity and can also hydrolyze inorganic diphosphate, but with lower efficiency.</text>
</comment>
<evidence type="ECO:0000256" key="10">
    <source>
        <dbReference type="ARBA" id="ARBA00023242"/>
    </source>
</evidence>
<evidence type="ECO:0000256" key="13">
    <source>
        <dbReference type="ARBA" id="ARBA00047820"/>
    </source>
</evidence>
<dbReference type="SUPFAM" id="SSF56784">
    <property type="entry name" value="HAD-like"/>
    <property type="match status" value="1"/>
</dbReference>
<dbReference type="FunFam" id="3.40.50.1000:FF:000051">
    <property type="entry name" value="Phospholysine phosphohistidine inorganic pyrophosphate phosphatase"/>
    <property type="match status" value="1"/>
</dbReference>
<evidence type="ECO:0000256" key="12">
    <source>
        <dbReference type="ARBA" id="ARBA00039357"/>
    </source>
</evidence>
<dbReference type="GO" id="GO:0046872">
    <property type="term" value="F:metal ion binding"/>
    <property type="evidence" value="ECO:0007669"/>
    <property type="project" value="UniProtKB-KW"/>
</dbReference>
<comment type="catalytic activity">
    <reaction evidence="13">
        <text>diphosphate + H2O = 2 phosphate + H(+)</text>
        <dbReference type="Rhea" id="RHEA:24576"/>
        <dbReference type="ChEBI" id="CHEBI:15377"/>
        <dbReference type="ChEBI" id="CHEBI:15378"/>
        <dbReference type="ChEBI" id="CHEBI:33019"/>
        <dbReference type="ChEBI" id="CHEBI:43474"/>
        <dbReference type="EC" id="3.6.1.1"/>
    </reaction>
</comment>
<gene>
    <name evidence="14" type="ORF">g.7217</name>
</gene>
<evidence type="ECO:0000256" key="7">
    <source>
        <dbReference type="ARBA" id="ARBA00022723"/>
    </source>
</evidence>
<evidence type="ECO:0000256" key="6">
    <source>
        <dbReference type="ARBA" id="ARBA00022490"/>
    </source>
</evidence>
<comment type="similarity">
    <text evidence="4">Belongs to the HAD-like hydrolase superfamily.</text>
</comment>
<evidence type="ECO:0000256" key="8">
    <source>
        <dbReference type="ARBA" id="ARBA00022801"/>
    </source>
</evidence>
<organism evidence="14">
    <name type="scientific">Cuerna arida</name>
    <dbReference type="NCBI Taxonomy" id="1464854"/>
    <lineage>
        <taxon>Eukaryota</taxon>
        <taxon>Metazoa</taxon>
        <taxon>Ecdysozoa</taxon>
        <taxon>Arthropoda</taxon>
        <taxon>Hexapoda</taxon>
        <taxon>Insecta</taxon>
        <taxon>Pterygota</taxon>
        <taxon>Neoptera</taxon>
        <taxon>Paraneoptera</taxon>
        <taxon>Hemiptera</taxon>
        <taxon>Auchenorrhyncha</taxon>
        <taxon>Membracoidea</taxon>
        <taxon>Cicadellidae</taxon>
        <taxon>Cicadellinae</taxon>
        <taxon>Proconiini</taxon>
        <taxon>Cuerna</taxon>
    </lineage>
</organism>